<dbReference type="InterPro" id="IPR003673">
    <property type="entry name" value="CoA-Trfase_fam_III"/>
</dbReference>
<dbReference type="PANTHER" id="PTHR48228">
    <property type="entry name" value="SUCCINYL-COA--D-CITRAMALATE COA-TRANSFERASE"/>
    <property type="match status" value="1"/>
</dbReference>
<dbReference type="AlphaFoldDB" id="A0A2A9HKJ4"/>
<keyword evidence="2 3" id="KW-0808">Transferase</keyword>
<keyword evidence="4" id="KW-1185">Reference proteome</keyword>
<dbReference type="InterPro" id="IPR044855">
    <property type="entry name" value="CoA-Trfase_III_dom3_sf"/>
</dbReference>
<dbReference type="RefSeq" id="WP_098504728.1">
    <property type="nucleotide sequence ID" value="NZ_PDJQ01000001.1"/>
</dbReference>
<name>A0A2A9HKJ4_TEPT2</name>
<reference evidence="3 4" key="1">
    <citation type="submission" date="2017-09" db="EMBL/GenBank/DDBJ databases">
        <title>Sequencing the genomes of two abundant thermophiles in Great Basin hot springs: Thermocrinis jamiesonii and novel Chloroflexi Thermoflexus hugenholtzii.</title>
        <authorList>
            <person name="Hedlund B."/>
        </authorList>
    </citation>
    <scope>NUCLEOTIDE SEQUENCE [LARGE SCALE GENOMIC DNA]</scope>
    <source>
        <strain evidence="3 4">G233</strain>
    </source>
</reference>
<dbReference type="InterPro" id="IPR050509">
    <property type="entry name" value="CoA-transferase_III"/>
</dbReference>
<gene>
    <name evidence="3" type="ORF">A9A59_2678</name>
</gene>
<dbReference type="Gene3D" id="3.30.1540.10">
    <property type="entry name" value="formyl-coa transferase, domain 3"/>
    <property type="match status" value="1"/>
</dbReference>
<evidence type="ECO:0000256" key="2">
    <source>
        <dbReference type="ARBA" id="ARBA00022679"/>
    </source>
</evidence>
<dbReference type="SUPFAM" id="SSF89796">
    <property type="entry name" value="CoA-transferase family III (CaiB/BaiF)"/>
    <property type="match status" value="1"/>
</dbReference>
<proteinExistence type="inferred from homology"/>
<dbReference type="Pfam" id="PF02515">
    <property type="entry name" value="CoA_transf_3"/>
    <property type="match status" value="1"/>
</dbReference>
<dbReference type="Gene3D" id="3.40.50.10540">
    <property type="entry name" value="Crotonobetainyl-coa:carnitine coa-transferase, domain 1"/>
    <property type="match status" value="1"/>
</dbReference>
<comment type="similarity">
    <text evidence="1">Belongs to the CoA-transferase III family.</text>
</comment>
<comment type="caution">
    <text evidence="3">The sequence shown here is derived from an EMBL/GenBank/DDBJ whole genome shotgun (WGS) entry which is preliminary data.</text>
</comment>
<evidence type="ECO:0000313" key="4">
    <source>
        <dbReference type="Proteomes" id="UP000223071"/>
    </source>
</evidence>
<organism evidence="3 4">
    <name type="scientific">Tepidiforma thermophila (strain KCTC 52669 / CGMCC 1.13589 / G233)</name>
    <dbReference type="NCBI Taxonomy" id="2761530"/>
    <lineage>
        <taxon>Bacteria</taxon>
        <taxon>Bacillati</taxon>
        <taxon>Chloroflexota</taxon>
        <taxon>Tepidiformia</taxon>
        <taxon>Tepidiformales</taxon>
        <taxon>Tepidiformaceae</taxon>
        <taxon>Tepidiforma</taxon>
    </lineage>
</organism>
<dbReference type="GO" id="GO:0016740">
    <property type="term" value="F:transferase activity"/>
    <property type="evidence" value="ECO:0007669"/>
    <property type="project" value="UniProtKB-KW"/>
</dbReference>
<evidence type="ECO:0000313" key="3">
    <source>
        <dbReference type="EMBL" id="PFG75409.1"/>
    </source>
</evidence>
<dbReference type="PANTHER" id="PTHR48228:SF6">
    <property type="entry name" value="L-CARNITINE COA-TRANSFERASE"/>
    <property type="match status" value="1"/>
</dbReference>
<dbReference type="EMBL" id="PDJQ01000001">
    <property type="protein sequence ID" value="PFG75409.1"/>
    <property type="molecule type" value="Genomic_DNA"/>
</dbReference>
<accession>A0A2A9HKJ4</accession>
<protein>
    <submittedName>
        <fullName evidence="3">Succinyl-CoA:(R)-citramalate CoA-transferase</fullName>
    </submittedName>
</protein>
<evidence type="ECO:0000256" key="1">
    <source>
        <dbReference type="ARBA" id="ARBA00008383"/>
    </source>
</evidence>
<dbReference type="Proteomes" id="UP000223071">
    <property type="component" value="Unassembled WGS sequence"/>
</dbReference>
<dbReference type="InterPro" id="IPR023606">
    <property type="entry name" value="CoA-Trfase_III_dom_1_sf"/>
</dbReference>
<sequence>MPPVLPALAGIRVISAGQILAAPFCATLLAEFGAEVIKVEPPRTGEANRGNLSFEQDNRGQKSVTLNLACDEGRALFRRLVDTADVLVENFRPGALEAWGLGPGTLRETNPGLVVVRISGFGQTGPYRDRAAFDRVALAFSGITAVTGYPDRPPVRPGYFIADYGAGIFAAFGALAALRARDHTGRGQDVDVALYEAVWRMSGTHAAGYGLTGRDRPRSGNYFPGVVPAEQFTTADGCELVINATTQRSFEKLCAAIGQPELVRDPRFTPRRNLLANHEAIHAIIRDWVARHTLAEAQAVLDRFGVPACRVYQVSDIVADDHYLARDQVITLDSPVYGPLLQPGIVPRLSETPGTVSGPAPALGAHNREVYCGLLGLTPQELEALSRRGVV</sequence>